<reference evidence="1" key="1">
    <citation type="submission" date="2019-09" db="EMBL/GenBank/DDBJ databases">
        <title>Characterisation of the sponge microbiome using genome-centric metagenomics.</title>
        <authorList>
            <person name="Engelberts J.P."/>
            <person name="Robbins S.J."/>
            <person name="De Goeij J.M."/>
            <person name="Aranda M."/>
            <person name="Bell S.C."/>
            <person name="Webster N.S."/>
        </authorList>
    </citation>
    <scope>NUCLEOTIDE SEQUENCE</scope>
    <source>
        <strain evidence="1">SB0676_bin_10</strain>
    </source>
</reference>
<sequence length="67" mass="7045">MSQEKGRATILLAIHTSEGIEGSVACTKSVHSNGGCSPVVSLPHPQQLLQQQLLLLQQALPSLTELG</sequence>
<dbReference type="AlphaFoldDB" id="A0A6B1F9K5"/>
<name>A0A6B1F9K5_9SYNE</name>
<comment type="caution">
    <text evidence="1">The sequence shown here is derived from an EMBL/GenBank/DDBJ whole genome shotgun (WGS) entry which is preliminary data.</text>
</comment>
<dbReference type="EMBL" id="VYDO01000178">
    <property type="protein sequence ID" value="MYG38416.1"/>
    <property type="molecule type" value="Genomic_DNA"/>
</dbReference>
<organism evidence="1">
    <name type="scientific">Synechococcus sp. SB0676_bin_10</name>
    <dbReference type="NCBI Taxonomy" id="2604869"/>
    <lineage>
        <taxon>Bacteria</taxon>
        <taxon>Bacillati</taxon>
        <taxon>Cyanobacteriota</taxon>
        <taxon>Cyanophyceae</taxon>
        <taxon>Synechococcales</taxon>
        <taxon>Synechococcaceae</taxon>
        <taxon>Synechococcus</taxon>
    </lineage>
</organism>
<gene>
    <name evidence="1" type="ORF">F4162_05390</name>
</gene>
<accession>A0A6B1F9K5</accession>
<evidence type="ECO:0000313" key="1">
    <source>
        <dbReference type="EMBL" id="MYG38416.1"/>
    </source>
</evidence>
<proteinExistence type="predicted"/>
<protein>
    <submittedName>
        <fullName evidence="1">Uncharacterized protein</fullName>
    </submittedName>
</protein>